<proteinExistence type="predicted"/>
<dbReference type="Proteomes" id="UP000629468">
    <property type="component" value="Unassembled WGS sequence"/>
</dbReference>
<protein>
    <recommendedName>
        <fullName evidence="4">RRM domain-containing protein</fullName>
    </recommendedName>
</protein>
<feature type="region of interest" description="Disordered" evidence="1">
    <location>
        <begin position="1"/>
        <end position="21"/>
    </location>
</feature>
<gene>
    <name evidence="2" type="ORF">Agabi119p4_217</name>
</gene>
<evidence type="ECO:0000313" key="3">
    <source>
        <dbReference type="Proteomes" id="UP000629468"/>
    </source>
</evidence>
<feature type="region of interest" description="Disordered" evidence="1">
    <location>
        <begin position="377"/>
        <end position="429"/>
    </location>
</feature>
<sequence length="530" mass="58238">MDDLPYTTPDEDPFNVRPLPHRRRSSLLDKWIHEQQSTSHTRSLSASAASQAFLAYPELSRPSLDCASPDTSKDAGYDFVDDDDIPENLAADLNALRVTDVPATLRPMKPKSLSPSSFRHFNLAFRSPIASSSPSDDQATSSRKSAFPRTNRVPNNTDTITARDLNTPPSTPRKHLSTRPSRIFGNSSYHYPSPNSATKIRPSLPKWRPSVLGHFGQTTRPSSEPVASQISVHAPTDSLYTPSRPSLSSSINTRTSLTVPSPEGSAGNRQPSPVFSERSQEKPYANSVTQAFPAHHRNISCNTFSRNSSVSFRSDAHPISGSSKNTPFPTGLLNPDTDKASFSPTLSSSTAPRGFYPSIRSASSQYSSRRSANTFDAITPTSHLSQYSTTDGGEDDRVVTNAPATTEEQQQERRKKRKPRVVYSSGSHGNTLSRMTSLSNINLPMIPKSRKKKKRLIVSGVPPNDVQIFEGVKRWCESFGEVRRILCMPSGDLVISFQSAEVADTVCRVRAKVFINGVGSVRLSWTTEKK</sequence>
<name>A0A8H7FA80_AGABI</name>
<evidence type="ECO:0000256" key="1">
    <source>
        <dbReference type="SAM" id="MobiDB-lite"/>
    </source>
</evidence>
<accession>A0A8H7FA80</accession>
<evidence type="ECO:0008006" key="4">
    <source>
        <dbReference type="Google" id="ProtNLM"/>
    </source>
</evidence>
<feature type="compositionally biased region" description="Polar residues" evidence="1">
    <location>
        <begin position="238"/>
        <end position="259"/>
    </location>
</feature>
<feature type="compositionally biased region" description="Polar residues" evidence="1">
    <location>
        <begin position="340"/>
        <end position="351"/>
    </location>
</feature>
<reference evidence="2 3" key="1">
    <citation type="journal article" name="Sci. Rep.">
        <title>Telomere-to-telomere assembled and centromere annotated genomes of the two main subspecies of the button mushroom Agaricus bisporus reveal especially polymorphic chromosome ends.</title>
        <authorList>
            <person name="Sonnenberg A.S.M."/>
            <person name="Sedaghat-Telgerd N."/>
            <person name="Lavrijssen B."/>
            <person name="Ohm R.A."/>
            <person name="Hendrickx P.M."/>
            <person name="Scholtmeijer K."/>
            <person name="Baars J.J.P."/>
            <person name="van Peer A."/>
        </authorList>
    </citation>
    <scope>NUCLEOTIDE SEQUENCE [LARGE SCALE GENOMIC DNA]</scope>
    <source>
        <strain evidence="2 3">H119_p4</strain>
    </source>
</reference>
<feature type="compositionally biased region" description="Polar residues" evidence="1">
    <location>
        <begin position="377"/>
        <end position="391"/>
    </location>
</feature>
<dbReference type="EMBL" id="JABXXO010000001">
    <property type="protein sequence ID" value="KAF7784052.1"/>
    <property type="molecule type" value="Genomic_DNA"/>
</dbReference>
<evidence type="ECO:0000313" key="2">
    <source>
        <dbReference type="EMBL" id="KAF7784052.1"/>
    </source>
</evidence>
<feature type="compositionally biased region" description="Polar residues" evidence="1">
    <location>
        <begin position="216"/>
        <end position="231"/>
    </location>
</feature>
<feature type="compositionally biased region" description="Polar residues" evidence="1">
    <location>
        <begin position="178"/>
        <end position="198"/>
    </location>
</feature>
<feature type="region of interest" description="Disordered" evidence="1">
    <location>
        <begin position="310"/>
        <end position="357"/>
    </location>
</feature>
<feature type="compositionally biased region" description="Low complexity" evidence="1">
    <location>
        <begin position="130"/>
        <end position="142"/>
    </location>
</feature>
<dbReference type="AlphaFoldDB" id="A0A8H7FA80"/>
<feature type="compositionally biased region" description="Acidic residues" evidence="1">
    <location>
        <begin position="1"/>
        <end position="13"/>
    </location>
</feature>
<comment type="caution">
    <text evidence="2">The sequence shown here is derived from an EMBL/GenBank/DDBJ whole genome shotgun (WGS) entry which is preliminary data.</text>
</comment>
<organism evidence="2 3">
    <name type="scientific">Agaricus bisporus var. burnettii</name>
    <dbReference type="NCBI Taxonomy" id="192524"/>
    <lineage>
        <taxon>Eukaryota</taxon>
        <taxon>Fungi</taxon>
        <taxon>Dikarya</taxon>
        <taxon>Basidiomycota</taxon>
        <taxon>Agaricomycotina</taxon>
        <taxon>Agaricomycetes</taxon>
        <taxon>Agaricomycetidae</taxon>
        <taxon>Agaricales</taxon>
        <taxon>Agaricineae</taxon>
        <taxon>Agaricaceae</taxon>
        <taxon>Agaricus</taxon>
    </lineage>
</organism>
<feature type="region of interest" description="Disordered" evidence="1">
    <location>
        <begin position="129"/>
        <end position="286"/>
    </location>
</feature>